<dbReference type="Proteomes" id="UP001241377">
    <property type="component" value="Unassembled WGS sequence"/>
</dbReference>
<evidence type="ECO:0000313" key="1">
    <source>
        <dbReference type="EMBL" id="KAJ9113971.1"/>
    </source>
</evidence>
<comment type="caution">
    <text evidence="1">The sequence shown here is derived from an EMBL/GenBank/DDBJ whole genome shotgun (WGS) entry which is preliminary data.</text>
</comment>
<accession>A0ACC2WS97</accession>
<organism evidence="1 2">
    <name type="scientific">Naganishia cerealis</name>
    <dbReference type="NCBI Taxonomy" id="610337"/>
    <lineage>
        <taxon>Eukaryota</taxon>
        <taxon>Fungi</taxon>
        <taxon>Dikarya</taxon>
        <taxon>Basidiomycota</taxon>
        <taxon>Agaricomycotina</taxon>
        <taxon>Tremellomycetes</taxon>
        <taxon>Filobasidiales</taxon>
        <taxon>Filobasidiaceae</taxon>
        <taxon>Naganishia</taxon>
    </lineage>
</organism>
<reference evidence="1" key="1">
    <citation type="submission" date="2023-04" db="EMBL/GenBank/DDBJ databases">
        <title>Draft Genome sequencing of Naganishia species isolated from polar environments using Oxford Nanopore Technology.</title>
        <authorList>
            <person name="Leo P."/>
            <person name="Venkateswaran K."/>
        </authorList>
    </citation>
    <scope>NUCLEOTIDE SEQUENCE</scope>
    <source>
        <strain evidence="1">MNA-CCFEE 5261</strain>
    </source>
</reference>
<gene>
    <name evidence="1" type="ORF">QFC19_000167</name>
</gene>
<keyword evidence="2" id="KW-1185">Reference proteome</keyword>
<proteinExistence type="predicted"/>
<dbReference type="EMBL" id="JASBWR010000001">
    <property type="protein sequence ID" value="KAJ9113971.1"/>
    <property type="molecule type" value="Genomic_DNA"/>
</dbReference>
<sequence>MDLSATPVDARPATPQMQLDLDRLPFRNLGRDDRIISSHGVETRFPYLSLSFATAIAQLPIDAKCDFRYEEGVGDKSLIRIAAHQIGLVGAASKKKRAMQFGTRSARMEPEAKGTKQRGMGQHKVLLRQ</sequence>
<protein>
    <submittedName>
        <fullName evidence="1">Uncharacterized protein</fullName>
    </submittedName>
</protein>
<name>A0ACC2WS97_9TREE</name>
<evidence type="ECO:0000313" key="2">
    <source>
        <dbReference type="Proteomes" id="UP001241377"/>
    </source>
</evidence>